<sequence length="1859" mass="203008">MADADKGGKPWDGALGAVSKQLDEASKSVREAAAGPVNQARDAVLGEVDHAKELTSSARHAMREAAAQAWAAARTAVAPVVDVFQRTDGSEGTQLRKVLGEARVSLNAQLYATQMQLQETRKAADGQLVPVKGALVVAQQRRCAVFLKLVESFKVEGDKRTKCISGSERDALLQAGIAYFFAMTDSATRAFTSQWLNDHDQDRDNLRDDTVAQWLSVDRVAELMRQREEHHREDDFAVMDFETRAAALEAHFFHARQCDSPESDRKAPTHARAVTRVRPQSASVARRTAEDNAMNEIPVRQRPQSAKYRSETSCGGKSRKIIDPVDWSEPAQQKASKWREMLARGPEFKQFTLRRLELETYELLYSTLDQRQEVDSKPTSRRSRRRGKTVDTEKPNSYNKELACGSGLHLARSRKKRQQEHDRQMMLGKGRTSSRRSEQNTSKGGTEDTQVIKDETRRRGKLLKKKNSQQQESPIDYRSSNHEKQVSDSRVRRPSSAHQVTRGPWVPAGSSSSLAIRGIVPESNEAQVSQEKQVSQVLEAFQSHATTHLRLSKHAQNQLKKGQQSAKAAKTNDFRKTQQSCKHSLESKKSAKPARSISACNNDQVVGVKEQISRSNQENDRAEAIDLRIPLLTVGDSNEFQHPADGSEPLFSESPCILRVVIPPLKLPPNLWEYQQTGDSKSQVSQDSICEQVRDAPRDAAPFDEVRTDSIDVPAQLNTEDTAIPTEGLERPDKSSLTPKMVRQPTVEEGYLAESLIDQADSVVSSQDTEFPSDVLQGNLLSEQTAQENPGDDDHGMHQVPDLRKESSAGDSVSPTYVCGRFPESSEILILVEVSSSPVKDQLSDLASIQIAPSNASFAKESTLDVNLQIGQLGLLHVEELHEPECSTIETHVIEISASILENEPQPLACQRLGSDGDYAGSKPELCENVFDQSVKSVCETDEDPTAILLTPAQINEAESDTSTVPASSNSVVEDNTMSGISSSDCSQATTIQLAEKQNDLGTTENVDSSLPADSLEEPLPLETGSLVQLVADPVSVVEANDIALVTATEILEVPVLSSKVEDKKRGTNAVDEGQEVEHTNVEPSNSLPTEKPKTEKILAVAANSQLTALSVLPTDLNENSAVEAEPAPTKAATSAASREPTSSKKKASSAQPSLSRKSATRKHKKKSATSLTSTAINVEVSASIAVPDKASSPKLRGSIEPAEEDPLQLHQQELTRFFLQRVSSRKLAESEPTSTRTNSKDPVNQVAEYESAELAIAKAASVVMDIEPQLEQLVKLVKEREDIDGDSVSPLGREHAQALRDCTSSLETYPPTEDPSTTEVEDSTIALSTEKDDMAADFASVVDTSTSTPTVTGAETHPEELLLDSVVQSPKQEELQAPSDSDHKVLLPALIPPEPVESDAVPEFHEAACKIQAQYRCFVRRRLILDQLRFMVAKQRRQARRKSRQKPQKAKEIMVDTMTAVSGGNDASPVATDDANTMDGLQEAVQQVAPISVSSAIGFEMSPEASSSEVAEPSDEDVKPGARKDSCEYGLDLFDDSKEGDEEVVQEVSARRVEEGGEELSTMSVHCLSSEMTNTHETSMEKHDEPADKVTDEVVDSTDATTEFDSPQQVKDEESLLVSSSKTEFKFQNDEAPADGGLLSSMMLVELAFSDDAKADVPPVVEVSRDAEVQPHWERYVDSATNKSFYYNPTTNEQWTGPNDHPAINSSRATPTTPRVATITTDVAISPSEQSKPTPGTWQEFLDEASGQLFYYNAQTGETSWEPPAASIDCPEVVASIQSGPTAEGAAVGASPWVMYIDPASQLPYFMNVETMATSWEQPADFVVPAAAMQTKVDTTEGAGLSEDTYVFAVDDHAALEI</sequence>
<feature type="compositionally biased region" description="Basic and acidic residues" evidence="1">
    <location>
        <begin position="479"/>
        <end position="491"/>
    </location>
</feature>
<feature type="region of interest" description="Disordered" evidence="1">
    <location>
        <begin position="1063"/>
        <end position="1092"/>
    </location>
</feature>
<feature type="compositionally biased region" description="Basic and acidic residues" evidence="1">
    <location>
        <begin position="792"/>
        <end position="808"/>
    </location>
</feature>
<keyword evidence="4" id="KW-1185">Reference proteome</keyword>
<feature type="region of interest" description="Disordered" evidence="1">
    <location>
        <begin position="785"/>
        <end position="815"/>
    </location>
</feature>
<feature type="region of interest" description="Disordered" evidence="1">
    <location>
        <begin position="1504"/>
        <end position="1526"/>
    </location>
</feature>
<feature type="region of interest" description="Disordered" evidence="1">
    <location>
        <begin position="370"/>
        <end position="511"/>
    </location>
</feature>
<dbReference type="PROSITE" id="PS01159">
    <property type="entry name" value="WW_DOMAIN_1"/>
    <property type="match status" value="3"/>
</dbReference>
<feature type="region of interest" description="Disordered" evidence="1">
    <location>
        <begin position="1225"/>
        <end position="1245"/>
    </location>
</feature>
<evidence type="ECO:0000313" key="4">
    <source>
        <dbReference type="Proteomes" id="UP001165083"/>
    </source>
</evidence>
<evidence type="ECO:0000313" key="3">
    <source>
        <dbReference type="EMBL" id="GMF12539.1"/>
    </source>
</evidence>
<protein>
    <submittedName>
        <fullName evidence="3">Unnamed protein product</fullName>
    </submittedName>
</protein>
<feature type="compositionally biased region" description="Polar residues" evidence="1">
    <location>
        <begin position="1232"/>
        <end position="1243"/>
    </location>
</feature>
<dbReference type="SMART" id="SM00456">
    <property type="entry name" value="WW"/>
    <property type="match status" value="3"/>
</dbReference>
<feature type="domain" description="WW" evidence="2">
    <location>
        <begin position="1733"/>
        <end position="1767"/>
    </location>
</feature>
<feature type="compositionally biased region" description="Basic residues" evidence="1">
    <location>
        <begin position="1159"/>
        <end position="1168"/>
    </location>
</feature>
<reference evidence="3" key="1">
    <citation type="submission" date="2023-04" db="EMBL/GenBank/DDBJ databases">
        <title>Phytophthora lilii NBRC 32176.</title>
        <authorList>
            <person name="Ichikawa N."/>
            <person name="Sato H."/>
            <person name="Tonouchi N."/>
        </authorList>
    </citation>
    <scope>NUCLEOTIDE SEQUENCE</scope>
    <source>
        <strain evidence="3">NBRC 32176</strain>
    </source>
</reference>
<dbReference type="InterPro" id="IPR036020">
    <property type="entry name" value="WW_dom_sf"/>
</dbReference>
<dbReference type="OrthoDB" id="194556at2759"/>
<dbReference type="PROSITE" id="PS50020">
    <property type="entry name" value="WW_DOMAIN_2"/>
    <property type="match status" value="2"/>
</dbReference>
<feature type="compositionally biased region" description="Basic residues" evidence="1">
    <location>
        <begin position="458"/>
        <end position="467"/>
    </location>
</feature>
<name>A0A9W6WQA7_9STRA</name>
<feature type="domain" description="WW" evidence="2">
    <location>
        <begin position="1792"/>
        <end position="1822"/>
    </location>
</feature>
<feature type="region of interest" description="Disordered" evidence="1">
    <location>
        <begin position="551"/>
        <end position="597"/>
    </location>
</feature>
<feature type="region of interest" description="Disordered" evidence="1">
    <location>
        <begin position="300"/>
        <end position="321"/>
    </location>
</feature>
<dbReference type="InterPro" id="IPR001202">
    <property type="entry name" value="WW_dom"/>
</dbReference>
<feature type="region of interest" description="Disordered" evidence="1">
    <location>
        <begin position="1121"/>
        <end position="1172"/>
    </location>
</feature>
<proteinExistence type="predicted"/>
<feature type="compositionally biased region" description="Low complexity" evidence="1">
    <location>
        <begin position="1122"/>
        <end position="1138"/>
    </location>
</feature>
<organism evidence="3 4">
    <name type="scientific">Phytophthora lilii</name>
    <dbReference type="NCBI Taxonomy" id="2077276"/>
    <lineage>
        <taxon>Eukaryota</taxon>
        <taxon>Sar</taxon>
        <taxon>Stramenopiles</taxon>
        <taxon>Oomycota</taxon>
        <taxon>Peronosporomycetes</taxon>
        <taxon>Peronosporales</taxon>
        <taxon>Peronosporaceae</taxon>
        <taxon>Phytophthora</taxon>
    </lineage>
</organism>
<dbReference type="EMBL" id="BSXW01000124">
    <property type="protein sequence ID" value="GMF12539.1"/>
    <property type="molecule type" value="Genomic_DNA"/>
</dbReference>
<gene>
    <name evidence="3" type="ORF">Plil01_000313700</name>
</gene>
<dbReference type="SUPFAM" id="SSF51045">
    <property type="entry name" value="WW domain"/>
    <property type="match status" value="1"/>
</dbReference>
<feature type="compositionally biased region" description="Basic and acidic residues" evidence="1">
    <location>
        <begin position="1517"/>
        <end position="1526"/>
    </location>
</feature>
<evidence type="ECO:0000259" key="2">
    <source>
        <dbReference type="PROSITE" id="PS50020"/>
    </source>
</evidence>
<dbReference type="Proteomes" id="UP001165083">
    <property type="component" value="Unassembled WGS sequence"/>
</dbReference>
<dbReference type="Gene3D" id="2.20.70.10">
    <property type="match status" value="2"/>
</dbReference>
<dbReference type="CDD" id="cd00201">
    <property type="entry name" value="WW"/>
    <property type="match status" value="1"/>
</dbReference>
<comment type="caution">
    <text evidence="3">The sequence shown here is derived from an EMBL/GenBank/DDBJ whole genome shotgun (WGS) entry which is preliminary data.</text>
</comment>
<feature type="compositionally biased region" description="Polar residues" evidence="1">
    <location>
        <begin position="554"/>
        <end position="566"/>
    </location>
</feature>
<dbReference type="PROSITE" id="PS50096">
    <property type="entry name" value="IQ"/>
    <property type="match status" value="1"/>
</dbReference>
<dbReference type="Pfam" id="PF00397">
    <property type="entry name" value="WW"/>
    <property type="match status" value="1"/>
</dbReference>
<accession>A0A9W6WQA7</accession>
<feature type="compositionally biased region" description="Polar residues" evidence="1">
    <location>
        <begin position="439"/>
        <end position="449"/>
    </location>
</feature>
<evidence type="ECO:0000256" key="1">
    <source>
        <dbReference type="SAM" id="MobiDB-lite"/>
    </source>
</evidence>